<reference evidence="2" key="1">
    <citation type="submission" date="2022-11" db="UniProtKB">
        <authorList>
            <consortium name="WormBaseParasite"/>
        </authorList>
    </citation>
    <scope>IDENTIFICATION</scope>
</reference>
<accession>A0AC34FR79</accession>
<sequence length="369" mass="42667">MNFAQGKSFELNKLNTSDDSSIQINDPLAAALTDLHITASNNTTKKRMFISSSIENFKIEVGDKVIEACPILRNVSTFSIDNDPVEVDMSQKQLEKFVELHNHFAEDDPWDKTDPKWVKEFFFKMSDEEFKKLCWKADYLDSQRFLNNAANYLLIKLEAMTVEEIQEYLNIVNDYTEDEKIAIESGPLKYFINIAVVEEEKQPEEKKDESCTPKSLVLQTHSKFTDFTFQNFAFPESLTNFAFTVSKIPRPATPKCYTSKTTQKMAALKRNVKFHNFTFHYPQPDIFNAEGFAQFITSHAHPNYMGTFHLVFRDDVDEEIISHIYSIVVKVIDAWEPASSKPRLLLSNTERNLFNSKPFKEYPLIQAPQ</sequence>
<evidence type="ECO:0000313" key="1">
    <source>
        <dbReference type="Proteomes" id="UP000887579"/>
    </source>
</evidence>
<proteinExistence type="predicted"/>
<evidence type="ECO:0000313" key="2">
    <source>
        <dbReference type="WBParaSite" id="ES5_v2.g19960.t1"/>
    </source>
</evidence>
<dbReference type="Proteomes" id="UP000887579">
    <property type="component" value="Unplaced"/>
</dbReference>
<name>A0AC34FR79_9BILA</name>
<dbReference type="WBParaSite" id="ES5_v2.g19960.t1">
    <property type="protein sequence ID" value="ES5_v2.g19960.t1"/>
    <property type="gene ID" value="ES5_v2.g19960"/>
</dbReference>
<organism evidence="1 2">
    <name type="scientific">Panagrolaimus sp. ES5</name>
    <dbReference type="NCBI Taxonomy" id="591445"/>
    <lineage>
        <taxon>Eukaryota</taxon>
        <taxon>Metazoa</taxon>
        <taxon>Ecdysozoa</taxon>
        <taxon>Nematoda</taxon>
        <taxon>Chromadorea</taxon>
        <taxon>Rhabditida</taxon>
        <taxon>Tylenchina</taxon>
        <taxon>Panagrolaimomorpha</taxon>
        <taxon>Panagrolaimoidea</taxon>
        <taxon>Panagrolaimidae</taxon>
        <taxon>Panagrolaimus</taxon>
    </lineage>
</organism>
<protein>
    <submittedName>
        <fullName evidence="2">SKP1 component dimerisation domain-containing protein</fullName>
    </submittedName>
</protein>